<proteinExistence type="predicted"/>
<feature type="compositionally biased region" description="Basic residues" evidence="1">
    <location>
        <begin position="290"/>
        <end position="299"/>
    </location>
</feature>
<dbReference type="VEuPathDB" id="FungiDB:PSTT_02122"/>
<evidence type="ECO:0000313" key="2">
    <source>
        <dbReference type="EMBL" id="POW15492.1"/>
    </source>
</evidence>
<dbReference type="AlphaFoldDB" id="A0A2S4W148"/>
<protein>
    <submittedName>
        <fullName evidence="2">Uncharacterized protein</fullName>
    </submittedName>
</protein>
<dbReference type="Proteomes" id="UP000239156">
    <property type="component" value="Unassembled WGS sequence"/>
</dbReference>
<keyword evidence="3" id="KW-1185">Reference proteome</keyword>
<feature type="compositionally biased region" description="Low complexity" evidence="1">
    <location>
        <begin position="272"/>
        <end position="289"/>
    </location>
</feature>
<feature type="region of interest" description="Disordered" evidence="1">
    <location>
        <begin position="239"/>
        <end position="312"/>
    </location>
</feature>
<dbReference type="VEuPathDB" id="FungiDB:PSHT_05194"/>
<sequence length="312" mass="33695">MAPSLSTLKKQSHSFFGRGPFDITTALAPIISSNSTYGQLPAESGITFNDIESGAEVNMKVKVNGYGSSLMALLQDKLYLLSGRIIAPNVKAAPILYYDQDLVFPIGDSEGFPVSLANKTAVVGYGIVVSKKEFNDSAPGQAQFKSLHVVLKHTDYDNQARVQVVFYVSYKISGNRNLAKTFGLFQPGLSLSAGFDANVGSDPEDKAVSPQQGRKHFQYVRRFHYRLLNLNTELDNRIDFDSDEDPTAPVPGPSNTNVPGVSSTDQTTDNGSLNNPTPTLTPAPSATVVSKRKTVTKKAKLADEALTRAEST</sequence>
<name>A0A2S4W148_9BASI</name>
<feature type="compositionally biased region" description="Polar residues" evidence="1">
    <location>
        <begin position="253"/>
        <end position="271"/>
    </location>
</feature>
<gene>
    <name evidence="2" type="ORF">PSTT_02122</name>
</gene>
<feature type="compositionally biased region" description="Basic and acidic residues" evidence="1">
    <location>
        <begin position="300"/>
        <end position="312"/>
    </location>
</feature>
<reference evidence="2" key="1">
    <citation type="submission" date="2017-12" db="EMBL/GenBank/DDBJ databases">
        <title>Gene loss provides genomic basis for host adaptation in cereal stripe rust fungi.</title>
        <authorList>
            <person name="Xia C."/>
        </authorList>
    </citation>
    <scope>NUCLEOTIDE SEQUENCE [LARGE SCALE GENOMIC DNA]</scope>
    <source>
        <strain evidence="2">93-210</strain>
    </source>
</reference>
<dbReference type="EMBL" id="PKSL01000012">
    <property type="protein sequence ID" value="POW15492.1"/>
    <property type="molecule type" value="Genomic_DNA"/>
</dbReference>
<comment type="caution">
    <text evidence="2">The sequence shown here is derived from an EMBL/GenBank/DDBJ whole genome shotgun (WGS) entry which is preliminary data.</text>
</comment>
<organism evidence="2 3">
    <name type="scientific">Puccinia striiformis</name>
    <dbReference type="NCBI Taxonomy" id="27350"/>
    <lineage>
        <taxon>Eukaryota</taxon>
        <taxon>Fungi</taxon>
        <taxon>Dikarya</taxon>
        <taxon>Basidiomycota</taxon>
        <taxon>Pucciniomycotina</taxon>
        <taxon>Pucciniomycetes</taxon>
        <taxon>Pucciniales</taxon>
        <taxon>Pucciniaceae</taxon>
        <taxon>Puccinia</taxon>
    </lineage>
</organism>
<evidence type="ECO:0000313" key="3">
    <source>
        <dbReference type="Proteomes" id="UP000239156"/>
    </source>
</evidence>
<accession>A0A2S4W148</accession>
<evidence type="ECO:0000256" key="1">
    <source>
        <dbReference type="SAM" id="MobiDB-lite"/>
    </source>
</evidence>